<keyword evidence="5 7" id="KW-0067">ATP-binding</keyword>
<evidence type="ECO:0000256" key="4">
    <source>
        <dbReference type="ARBA" id="ARBA00022833"/>
    </source>
</evidence>
<dbReference type="InterPro" id="IPR049940">
    <property type="entry name" value="GluQ/Sye"/>
</dbReference>
<dbReference type="AlphaFoldDB" id="A0A2U8VPN4"/>
<keyword evidence="3 7" id="KW-0547">Nucleotide-binding</keyword>
<evidence type="ECO:0000256" key="2">
    <source>
        <dbReference type="ARBA" id="ARBA00022723"/>
    </source>
</evidence>
<dbReference type="Gene3D" id="3.40.50.620">
    <property type="entry name" value="HUPs"/>
    <property type="match status" value="1"/>
</dbReference>
<evidence type="ECO:0000256" key="6">
    <source>
        <dbReference type="ARBA" id="ARBA00023146"/>
    </source>
</evidence>
<evidence type="ECO:0000256" key="7">
    <source>
        <dbReference type="RuleBase" id="RU363037"/>
    </source>
</evidence>
<dbReference type="PANTHER" id="PTHR43311">
    <property type="entry name" value="GLUTAMATE--TRNA LIGASE"/>
    <property type="match status" value="1"/>
</dbReference>
<reference evidence="9 10" key="1">
    <citation type="submission" date="2018-05" db="EMBL/GenBank/DDBJ databases">
        <title>Complete Genome Sequence of Methylobacterium sp. 17Sr1-43.</title>
        <authorList>
            <person name="Srinivasan S."/>
        </authorList>
    </citation>
    <scope>NUCLEOTIDE SEQUENCE [LARGE SCALE GENOMIC DNA]</scope>
    <source>
        <strain evidence="9 10">17Sr1-43</strain>
    </source>
</reference>
<dbReference type="InterPro" id="IPR000924">
    <property type="entry name" value="Glu/Gln-tRNA-synth"/>
</dbReference>
<evidence type="ECO:0000256" key="1">
    <source>
        <dbReference type="ARBA" id="ARBA00022598"/>
    </source>
</evidence>
<dbReference type="GO" id="GO:0005524">
    <property type="term" value="F:ATP binding"/>
    <property type="evidence" value="ECO:0007669"/>
    <property type="project" value="UniProtKB-KW"/>
</dbReference>
<keyword evidence="7" id="KW-0648">Protein biosynthesis</keyword>
<organism evidence="9 10">
    <name type="scientific">Methylobacterium radiodurans</name>
    <dbReference type="NCBI Taxonomy" id="2202828"/>
    <lineage>
        <taxon>Bacteria</taxon>
        <taxon>Pseudomonadati</taxon>
        <taxon>Pseudomonadota</taxon>
        <taxon>Alphaproteobacteria</taxon>
        <taxon>Hyphomicrobiales</taxon>
        <taxon>Methylobacteriaceae</taxon>
        <taxon>Methylobacterium</taxon>
    </lineage>
</organism>
<dbReference type="Pfam" id="PF00749">
    <property type="entry name" value="tRNA-synt_1c"/>
    <property type="match status" value="1"/>
</dbReference>
<protein>
    <submittedName>
        <fullName evidence="9">tRNA glutamyl-Q(34) synthetase GluQRS</fullName>
    </submittedName>
</protein>
<gene>
    <name evidence="9" type="ORF">DK427_06290</name>
</gene>
<sequence length="325" mass="34877">MERRLPGLPAPRRGAGLLPARYRLHARGAALPAPRRVSAPAHLRFAPSPNGRLHRGHAYSALLNAEIARRLGGRLSLRIEDIDPVRSRPELVAAILEDLAWLGLTWSGPVRRQSEHMADYAAVRDGLAAAGLAYPCFCSRRQIRDSSAGSADPPRDPDGAPLYPGTCRGLDPIAVRARVEAGTPHTWRLDMARALAAAPGPHIYTAFGPDGGEWRVAADPARWGDAVIARRDVPTSYHLAVVHDDAAQGVTHVVRGRDLEAATDLHVLLQRLLGLPSPRYHHHALIRDAAGEKLAKSRGSVSLADLRAQGVAAAELRAALGFSPA</sequence>
<dbReference type="GO" id="GO:0004818">
    <property type="term" value="F:glutamate-tRNA ligase activity"/>
    <property type="evidence" value="ECO:0007669"/>
    <property type="project" value="TreeGrafter"/>
</dbReference>
<dbReference type="EMBL" id="CP029551">
    <property type="protein sequence ID" value="AWN35391.1"/>
    <property type="molecule type" value="Genomic_DNA"/>
</dbReference>
<accession>A0A2U8VPN4</accession>
<dbReference type="NCBIfam" id="NF004315">
    <property type="entry name" value="PRK05710.1-4"/>
    <property type="match status" value="1"/>
</dbReference>
<dbReference type="PANTHER" id="PTHR43311:SF1">
    <property type="entry name" value="GLUTAMYL-Q TRNA(ASP) SYNTHETASE"/>
    <property type="match status" value="1"/>
</dbReference>
<proteinExistence type="inferred from homology"/>
<keyword evidence="2" id="KW-0479">Metal-binding</keyword>
<evidence type="ECO:0000259" key="8">
    <source>
        <dbReference type="Pfam" id="PF00749"/>
    </source>
</evidence>
<evidence type="ECO:0000313" key="9">
    <source>
        <dbReference type="EMBL" id="AWN35391.1"/>
    </source>
</evidence>
<dbReference type="InterPro" id="IPR014729">
    <property type="entry name" value="Rossmann-like_a/b/a_fold"/>
</dbReference>
<dbReference type="OrthoDB" id="9807503at2"/>
<keyword evidence="6 7" id="KW-0030">Aminoacyl-tRNA synthetase</keyword>
<comment type="similarity">
    <text evidence="7">Belongs to the class-I aminoacyl-tRNA synthetase family.</text>
</comment>
<dbReference type="GO" id="GO:0005829">
    <property type="term" value="C:cytosol"/>
    <property type="evidence" value="ECO:0007669"/>
    <property type="project" value="TreeGrafter"/>
</dbReference>
<dbReference type="Proteomes" id="UP000246058">
    <property type="component" value="Chromosome"/>
</dbReference>
<dbReference type="InterPro" id="IPR020058">
    <property type="entry name" value="Glu/Gln-tRNA-synth_Ib_cat-dom"/>
</dbReference>
<feature type="domain" description="Glutamyl/glutaminyl-tRNA synthetase class Ib catalytic" evidence="8">
    <location>
        <begin position="42"/>
        <end position="311"/>
    </location>
</feature>
<keyword evidence="1 7" id="KW-0436">Ligase</keyword>
<dbReference type="PRINTS" id="PR00987">
    <property type="entry name" value="TRNASYNTHGLU"/>
</dbReference>
<keyword evidence="10" id="KW-1185">Reference proteome</keyword>
<evidence type="ECO:0000256" key="3">
    <source>
        <dbReference type="ARBA" id="ARBA00022741"/>
    </source>
</evidence>
<dbReference type="KEGG" id="meti:DK427_06290"/>
<dbReference type="SUPFAM" id="SSF52374">
    <property type="entry name" value="Nucleotidylyl transferase"/>
    <property type="match status" value="1"/>
</dbReference>
<keyword evidence="4" id="KW-0862">Zinc</keyword>
<evidence type="ECO:0000256" key="5">
    <source>
        <dbReference type="ARBA" id="ARBA00022840"/>
    </source>
</evidence>
<name>A0A2U8VPN4_9HYPH</name>
<evidence type="ECO:0000313" key="10">
    <source>
        <dbReference type="Proteomes" id="UP000246058"/>
    </source>
</evidence>
<dbReference type="GO" id="GO:0006424">
    <property type="term" value="P:glutamyl-tRNA aminoacylation"/>
    <property type="evidence" value="ECO:0007669"/>
    <property type="project" value="TreeGrafter"/>
</dbReference>